<dbReference type="AlphaFoldDB" id="A0A5B0QSF6"/>
<dbReference type="Proteomes" id="UP000324748">
    <property type="component" value="Unassembled WGS sequence"/>
</dbReference>
<comment type="caution">
    <text evidence="2">The sequence shown here is derived from an EMBL/GenBank/DDBJ whole genome shotgun (WGS) entry which is preliminary data.</text>
</comment>
<protein>
    <submittedName>
        <fullName evidence="2">Uncharacterized protein</fullName>
    </submittedName>
</protein>
<gene>
    <name evidence="2" type="ORF">PGT21_004712</name>
</gene>
<evidence type="ECO:0000313" key="3">
    <source>
        <dbReference type="Proteomes" id="UP000324748"/>
    </source>
</evidence>
<dbReference type="EMBL" id="VSWC01000003">
    <property type="protein sequence ID" value="KAA1116207.1"/>
    <property type="molecule type" value="Genomic_DNA"/>
</dbReference>
<feature type="compositionally biased region" description="Basic and acidic residues" evidence="1">
    <location>
        <begin position="51"/>
        <end position="64"/>
    </location>
</feature>
<dbReference type="OrthoDB" id="2504836at2759"/>
<sequence>MVEEAPTQPSRNEEVQKTSELPSSSLMKKVKAKIRAGPKNSDLPASPSETTRPERMEPELPPRARRTVDRFCQAHGFSNPLQVDPNVPGKKHSGYPKKNSGETDGLGAAITSSERKYFKWPLQEVGLRLQTYMK</sequence>
<evidence type="ECO:0000256" key="1">
    <source>
        <dbReference type="SAM" id="MobiDB-lite"/>
    </source>
</evidence>
<accession>A0A5B0QSF6</accession>
<reference evidence="2 3" key="1">
    <citation type="submission" date="2019-05" db="EMBL/GenBank/DDBJ databases">
        <title>Emergence of the Ug99 lineage of the wheat stem rust pathogen through somatic hybridization.</title>
        <authorList>
            <person name="Li F."/>
            <person name="Upadhyaya N.M."/>
            <person name="Sperschneider J."/>
            <person name="Matny O."/>
            <person name="Nguyen-Phuc H."/>
            <person name="Mago R."/>
            <person name="Raley C."/>
            <person name="Miller M.E."/>
            <person name="Silverstein K.A.T."/>
            <person name="Henningsen E."/>
            <person name="Hirsch C.D."/>
            <person name="Visser B."/>
            <person name="Pretorius Z.A."/>
            <person name="Steffenson B.J."/>
            <person name="Schwessinger B."/>
            <person name="Dodds P.N."/>
            <person name="Figueroa M."/>
        </authorList>
    </citation>
    <scope>NUCLEOTIDE SEQUENCE [LARGE SCALE GENOMIC DNA]</scope>
    <source>
        <strain evidence="2">21-0</strain>
    </source>
</reference>
<proteinExistence type="predicted"/>
<organism evidence="2 3">
    <name type="scientific">Puccinia graminis f. sp. tritici</name>
    <dbReference type="NCBI Taxonomy" id="56615"/>
    <lineage>
        <taxon>Eukaryota</taxon>
        <taxon>Fungi</taxon>
        <taxon>Dikarya</taxon>
        <taxon>Basidiomycota</taxon>
        <taxon>Pucciniomycotina</taxon>
        <taxon>Pucciniomycetes</taxon>
        <taxon>Pucciniales</taxon>
        <taxon>Pucciniaceae</taxon>
        <taxon>Puccinia</taxon>
    </lineage>
</organism>
<name>A0A5B0QSF6_PUCGR</name>
<feature type="region of interest" description="Disordered" evidence="1">
    <location>
        <begin position="1"/>
        <end position="64"/>
    </location>
</feature>
<evidence type="ECO:0000313" key="2">
    <source>
        <dbReference type="EMBL" id="KAA1116207.1"/>
    </source>
</evidence>
<feature type="region of interest" description="Disordered" evidence="1">
    <location>
        <begin position="76"/>
        <end position="106"/>
    </location>
</feature>
<keyword evidence="3" id="KW-1185">Reference proteome</keyword>